<evidence type="ECO:0000313" key="2">
    <source>
        <dbReference type="EMBL" id="ORZ14927.1"/>
    </source>
</evidence>
<accession>A0A1Y2GNJ1</accession>
<feature type="compositionally biased region" description="Basic and acidic residues" evidence="1">
    <location>
        <begin position="83"/>
        <end position="97"/>
    </location>
</feature>
<dbReference type="AlphaFoldDB" id="A0A1Y2GNJ1"/>
<reference evidence="2 3" key="1">
    <citation type="submission" date="2016-07" db="EMBL/GenBank/DDBJ databases">
        <title>Pervasive Adenine N6-methylation of Active Genes in Fungi.</title>
        <authorList>
            <consortium name="DOE Joint Genome Institute"/>
            <person name="Mondo S.J."/>
            <person name="Dannebaum R.O."/>
            <person name="Kuo R.C."/>
            <person name="Labutti K."/>
            <person name="Haridas S."/>
            <person name="Kuo A."/>
            <person name="Salamov A."/>
            <person name="Ahrendt S.R."/>
            <person name="Lipzen A."/>
            <person name="Sullivan W."/>
            <person name="Andreopoulos W.B."/>
            <person name="Clum A."/>
            <person name="Lindquist E."/>
            <person name="Daum C."/>
            <person name="Ramamoorthy G.K."/>
            <person name="Gryganskyi A."/>
            <person name="Culley D."/>
            <person name="Magnuson J.K."/>
            <person name="James T.Y."/>
            <person name="O'Malley M.A."/>
            <person name="Stajich J.E."/>
            <person name="Spatafora J.W."/>
            <person name="Visel A."/>
            <person name="Grigoriev I.V."/>
        </authorList>
    </citation>
    <scope>NUCLEOTIDE SEQUENCE [LARGE SCALE GENOMIC DNA]</scope>
    <source>
        <strain evidence="2 3">NRRL 3116</strain>
    </source>
</reference>
<gene>
    <name evidence="2" type="ORF">BCR41DRAFT_79807</name>
</gene>
<protein>
    <submittedName>
        <fullName evidence="2">Uncharacterized protein</fullName>
    </submittedName>
</protein>
<dbReference type="EMBL" id="MCFF01000020">
    <property type="protein sequence ID" value="ORZ14927.1"/>
    <property type="molecule type" value="Genomic_DNA"/>
</dbReference>
<evidence type="ECO:0000313" key="3">
    <source>
        <dbReference type="Proteomes" id="UP000193648"/>
    </source>
</evidence>
<dbReference type="Proteomes" id="UP000193648">
    <property type="component" value="Unassembled WGS sequence"/>
</dbReference>
<organism evidence="2 3">
    <name type="scientific">Lobosporangium transversale</name>
    <dbReference type="NCBI Taxonomy" id="64571"/>
    <lineage>
        <taxon>Eukaryota</taxon>
        <taxon>Fungi</taxon>
        <taxon>Fungi incertae sedis</taxon>
        <taxon>Mucoromycota</taxon>
        <taxon>Mortierellomycotina</taxon>
        <taxon>Mortierellomycetes</taxon>
        <taxon>Mortierellales</taxon>
        <taxon>Mortierellaceae</taxon>
        <taxon>Lobosporangium</taxon>
    </lineage>
</organism>
<sequence length="157" mass="17475">MGKYFRRILLSLSAKTREYPISIELHLSAPSSGNNINGHAEDIENIGSIVKMEEINIKTEVSASVPESIISGKGVQRVIYNSDDNKDKEWEADDHSMSEGTSNSEAESEHHGNETLFSSRRKRHADISIESSIICEDLSDLDSSFDGDRGDIYNINE</sequence>
<name>A0A1Y2GNJ1_9FUNG</name>
<evidence type="ECO:0000256" key="1">
    <source>
        <dbReference type="SAM" id="MobiDB-lite"/>
    </source>
</evidence>
<comment type="caution">
    <text evidence="2">The sequence shown here is derived from an EMBL/GenBank/DDBJ whole genome shotgun (WGS) entry which is preliminary data.</text>
</comment>
<dbReference type="InParanoid" id="A0A1Y2GNJ1"/>
<dbReference type="RefSeq" id="XP_021881059.1">
    <property type="nucleotide sequence ID" value="XM_022031023.1"/>
</dbReference>
<dbReference type="GeneID" id="33572864"/>
<feature type="region of interest" description="Disordered" evidence="1">
    <location>
        <begin position="82"/>
        <end position="122"/>
    </location>
</feature>
<keyword evidence="3" id="KW-1185">Reference proteome</keyword>
<proteinExistence type="predicted"/>